<name>A0A177AXA5_9BILA</name>
<accession>A0A177AXA5</accession>
<dbReference type="AlphaFoldDB" id="A0A177AXA5"/>
<keyword evidence="2" id="KW-1185">Reference proteome</keyword>
<protein>
    <submittedName>
        <fullName evidence="1">Uncharacterized protein</fullName>
    </submittedName>
</protein>
<reference evidence="1 2" key="1">
    <citation type="submission" date="2016-04" db="EMBL/GenBank/DDBJ databases">
        <title>The genome of Intoshia linei affirms orthonectids as highly simplified spiralians.</title>
        <authorList>
            <person name="Mikhailov K.V."/>
            <person name="Slusarev G.S."/>
            <person name="Nikitin M.A."/>
            <person name="Logacheva M.D."/>
            <person name="Penin A."/>
            <person name="Aleoshin V."/>
            <person name="Panchin Y.V."/>
        </authorList>
    </citation>
    <scope>NUCLEOTIDE SEQUENCE [LARGE SCALE GENOMIC DNA]</scope>
    <source>
        <strain evidence="1">Intl2013</strain>
        <tissue evidence="1">Whole animal</tissue>
    </source>
</reference>
<comment type="caution">
    <text evidence="1">The sequence shown here is derived from an EMBL/GenBank/DDBJ whole genome shotgun (WGS) entry which is preliminary data.</text>
</comment>
<evidence type="ECO:0000313" key="2">
    <source>
        <dbReference type="Proteomes" id="UP000078046"/>
    </source>
</evidence>
<sequence>MCPIKLGDKFRLILSTTMGDHDFANDGEYDPSQPQGMRSIYYARKGFSN</sequence>
<evidence type="ECO:0000313" key="1">
    <source>
        <dbReference type="EMBL" id="OAF66132.1"/>
    </source>
</evidence>
<proteinExistence type="predicted"/>
<organism evidence="1 2">
    <name type="scientific">Intoshia linei</name>
    <dbReference type="NCBI Taxonomy" id="1819745"/>
    <lineage>
        <taxon>Eukaryota</taxon>
        <taxon>Metazoa</taxon>
        <taxon>Spiralia</taxon>
        <taxon>Lophotrochozoa</taxon>
        <taxon>Mesozoa</taxon>
        <taxon>Orthonectida</taxon>
        <taxon>Rhopaluridae</taxon>
        <taxon>Intoshia</taxon>
    </lineage>
</organism>
<dbReference type="Proteomes" id="UP000078046">
    <property type="component" value="Unassembled WGS sequence"/>
</dbReference>
<dbReference type="OrthoDB" id="10249565at2759"/>
<gene>
    <name evidence="1" type="ORF">A3Q56_06160</name>
</gene>
<dbReference type="EMBL" id="LWCA01001026">
    <property type="protein sequence ID" value="OAF66132.1"/>
    <property type="molecule type" value="Genomic_DNA"/>
</dbReference>